<gene>
    <name evidence="1" type="ORF">GCM10011594_29900</name>
</gene>
<evidence type="ECO:0000313" key="2">
    <source>
        <dbReference type="Proteomes" id="UP000655208"/>
    </source>
</evidence>
<comment type="caution">
    <text evidence="1">The sequence shown here is derived from an EMBL/GenBank/DDBJ whole genome shotgun (WGS) entry which is preliminary data.</text>
</comment>
<name>A0A917T3E6_9ACTN</name>
<reference evidence="1" key="2">
    <citation type="submission" date="2020-09" db="EMBL/GenBank/DDBJ databases">
        <authorList>
            <person name="Sun Q."/>
            <person name="Zhou Y."/>
        </authorList>
    </citation>
    <scope>NUCLEOTIDE SEQUENCE</scope>
    <source>
        <strain evidence="1">CGMCC 4.7308</strain>
    </source>
</reference>
<reference evidence="1" key="1">
    <citation type="journal article" date="2014" name="Int. J. Syst. Evol. Microbiol.">
        <title>Complete genome sequence of Corynebacterium casei LMG S-19264T (=DSM 44701T), isolated from a smear-ripened cheese.</title>
        <authorList>
            <consortium name="US DOE Joint Genome Institute (JGI-PGF)"/>
            <person name="Walter F."/>
            <person name="Albersmeier A."/>
            <person name="Kalinowski J."/>
            <person name="Ruckert C."/>
        </authorList>
    </citation>
    <scope>NUCLEOTIDE SEQUENCE</scope>
    <source>
        <strain evidence="1">CGMCC 4.7308</strain>
    </source>
</reference>
<protein>
    <submittedName>
        <fullName evidence="1">Uncharacterized protein</fullName>
    </submittedName>
</protein>
<organism evidence="1 2">
    <name type="scientific">Nakamurella endophytica</name>
    <dbReference type="NCBI Taxonomy" id="1748367"/>
    <lineage>
        <taxon>Bacteria</taxon>
        <taxon>Bacillati</taxon>
        <taxon>Actinomycetota</taxon>
        <taxon>Actinomycetes</taxon>
        <taxon>Nakamurellales</taxon>
        <taxon>Nakamurellaceae</taxon>
        <taxon>Nakamurella</taxon>
    </lineage>
</organism>
<keyword evidence="2" id="KW-1185">Reference proteome</keyword>
<dbReference type="Proteomes" id="UP000655208">
    <property type="component" value="Unassembled WGS sequence"/>
</dbReference>
<accession>A0A917T3E6</accession>
<dbReference type="RefSeq" id="WP_188942836.1">
    <property type="nucleotide sequence ID" value="NZ_BMNA01000005.1"/>
</dbReference>
<proteinExistence type="predicted"/>
<evidence type="ECO:0000313" key="1">
    <source>
        <dbReference type="EMBL" id="GGM07925.1"/>
    </source>
</evidence>
<sequence length="54" mass="5527">MIDMKNFANGDVATGVAGVDASGGLAAVVARLRQRTVAPTGVPFVQRSGEQSPR</sequence>
<dbReference type="EMBL" id="BMNA01000005">
    <property type="protein sequence ID" value="GGM07925.1"/>
    <property type="molecule type" value="Genomic_DNA"/>
</dbReference>
<dbReference type="AlphaFoldDB" id="A0A917T3E6"/>